<evidence type="ECO:0000256" key="4">
    <source>
        <dbReference type="ARBA" id="ARBA00022679"/>
    </source>
</evidence>
<dbReference type="GO" id="GO:0009103">
    <property type="term" value="P:lipopolysaccharide biosynthetic process"/>
    <property type="evidence" value="ECO:0007669"/>
    <property type="project" value="UniProtKB-ARBA"/>
</dbReference>
<dbReference type="STRING" id="360412.LARV_02397"/>
<dbReference type="EMBL" id="DF967972">
    <property type="protein sequence ID" value="GAP14624.1"/>
    <property type="molecule type" value="Genomic_DNA"/>
</dbReference>
<keyword evidence="5 8" id="KW-0812">Transmembrane</keyword>
<name>A0A0S7BHJ5_9CHLR</name>
<feature type="transmembrane region" description="Helical" evidence="8">
    <location>
        <begin position="138"/>
        <end position="157"/>
    </location>
</feature>
<keyword evidence="10" id="KW-1185">Reference proteome</keyword>
<dbReference type="OrthoDB" id="155122at2"/>
<dbReference type="RefSeq" id="WP_152031783.1">
    <property type="nucleotide sequence ID" value="NZ_DF967972.1"/>
</dbReference>
<feature type="transmembrane region" description="Helical" evidence="8">
    <location>
        <begin position="169"/>
        <end position="185"/>
    </location>
</feature>
<feature type="transmembrane region" description="Helical" evidence="8">
    <location>
        <begin position="215"/>
        <end position="235"/>
    </location>
</feature>
<keyword evidence="4 9" id="KW-0808">Transferase</keyword>
<dbReference type="PANTHER" id="PTHR33908">
    <property type="entry name" value="MANNOSYLTRANSFERASE YKCB-RELATED"/>
    <property type="match status" value="1"/>
</dbReference>
<feature type="transmembrane region" description="Helical" evidence="8">
    <location>
        <begin position="68"/>
        <end position="95"/>
    </location>
</feature>
<keyword evidence="3" id="KW-0328">Glycosyltransferase</keyword>
<protein>
    <submittedName>
        <fullName evidence="9">4-amino-4-deoxy-L-arabinose transferase</fullName>
    </submittedName>
</protein>
<dbReference type="InterPro" id="IPR050297">
    <property type="entry name" value="LipidA_mod_glycosyltrf_83"/>
</dbReference>
<evidence type="ECO:0000313" key="10">
    <source>
        <dbReference type="Proteomes" id="UP000055060"/>
    </source>
</evidence>
<feature type="transmembrane region" description="Helical" evidence="8">
    <location>
        <begin position="290"/>
        <end position="311"/>
    </location>
</feature>
<evidence type="ECO:0000256" key="6">
    <source>
        <dbReference type="ARBA" id="ARBA00022989"/>
    </source>
</evidence>
<evidence type="ECO:0000256" key="5">
    <source>
        <dbReference type="ARBA" id="ARBA00022692"/>
    </source>
</evidence>
<feature type="transmembrane region" description="Helical" evidence="8">
    <location>
        <begin position="323"/>
        <end position="344"/>
    </location>
</feature>
<dbReference type="AlphaFoldDB" id="A0A0S7BHJ5"/>
<evidence type="ECO:0000256" key="1">
    <source>
        <dbReference type="ARBA" id="ARBA00004651"/>
    </source>
</evidence>
<feature type="transmembrane region" description="Helical" evidence="8">
    <location>
        <begin position="350"/>
        <end position="367"/>
    </location>
</feature>
<organism evidence="9">
    <name type="scientific">Longilinea arvoryzae</name>
    <dbReference type="NCBI Taxonomy" id="360412"/>
    <lineage>
        <taxon>Bacteria</taxon>
        <taxon>Bacillati</taxon>
        <taxon>Chloroflexota</taxon>
        <taxon>Anaerolineae</taxon>
        <taxon>Anaerolineales</taxon>
        <taxon>Anaerolineaceae</taxon>
        <taxon>Longilinea</taxon>
    </lineage>
</organism>
<proteinExistence type="predicted"/>
<accession>A0A0S7BHJ5</accession>
<evidence type="ECO:0000256" key="3">
    <source>
        <dbReference type="ARBA" id="ARBA00022676"/>
    </source>
</evidence>
<dbReference type="Proteomes" id="UP000055060">
    <property type="component" value="Unassembled WGS sequence"/>
</dbReference>
<evidence type="ECO:0000256" key="7">
    <source>
        <dbReference type="ARBA" id="ARBA00023136"/>
    </source>
</evidence>
<evidence type="ECO:0000313" key="9">
    <source>
        <dbReference type="EMBL" id="GAP14624.1"/>
    </source>
</evidence>
<sequence>MRSHRFRLLSLIILLTVAALWKAGILLANSVPFNGDEAIVGLMARHILYGGERPAFFYGQAYMGSLDAYLVAAGFAVFGSQIWVIRLVQVFLYLGTLATTVLIGERFLASWEAGMVAAILLTIPPVNMTLYTTASLGGYGEALLIGNLTLLSGLAWIRHIQTGPAKRSGMHALLFGFWVGLGLWANGLTLIYSLPMGIGVLATLLAVKPKSPTRWVGIPAAAAGFFLGSLPWWLYALRQGASSLVAELLGNNVAVETGSWLARTGQHLFNLFVLGGSAAFGFRPPWEVRWLALPLLPVALIFWLAVFFLSIQPLRTGAHRLEHGLLLGVLLTFCAGFLFTSFGVDPSGRYFLPVFWLCALAAGAALVKLKVSPHWKYVAVGLVLIFQAWGTVECILRNPPGLTTQFYTPTVYDHSAYPQLIEFLDQQGETRGYSTYWVSYPLAFRSQERLIFVPALPYHPDLSYSPRDDRYEPYTRWVAQSDRVAYVTARNGELDAYLRQQFERLGVAWKEQAIGDFEVFYALSTAVRPQEIGLGSARP</sequence>
<gene>
    <name evidence="9" type="ORF">LARV_02397</name>
</gene>
<keyword evidence="7 8" id="KW-0472">Membrane</keyword>
<keyword evidence="2" id="KW-1003">Cell membrane</keyword>
<feature type="transmembrane region" description="Helical" evidence="8">
    <location>
        <begin position="374"/>
        <end position="392"/>
    </location>
</feature>
<keyword evidence="6 8" id="KW-1133">Transmembrane helix</keyword>
<dbReference type="GO" id="GO:0016763">
    <property type="term" value="F:pentosyltransferase activity"/>
    <property type="evidence" value="ECO:0007669"/>
    <property type="project" value="TreeGrafter"/>
</dbReference>
<comment type="subcellular location">
    <subcellularLocation>
        <location evidence="1">Cell membrane</location>
        <topology evidence="1">Multi-pass membrane protein</topology>
    </subcellularLocation>
</comment>
<evidence type="ECO:0000256" key="2">
    <source>
        <dbReference type="ARBA" id="ARBA00022475"/>
    </source>
</evidence>
<feature type="transmembrane region" description="Helical" evidence="8">
    <location>
        <begin position="107"/>
        <end position="126"/>
    </location>
</feature>
<reference evidence="9" key="1">
    <citation type="submission" date="2015-07" db="EMBL/GenBank/DDBJ databases">
        <title>Draft Genome Sequences of Anaerolinea thermolimosa IMO-1, Bellilinea caldifistulae GOMI-1, Leptolinea tardivitalis YMTK-2, Levilinea saccharolytica KIBI-1,Longilinea arvoryzae KOME-1, Previously Described as Members of the Anaerolineaceae (Chloroflexi).</title>
        <authorList>
            <person name="Sekiguchi Y."/>
            <person name="Ohashi A."/>
            <person name="Matsuura N."/>
            <person name="Tourlousse M.D."/>
        </authorList>
    </citation>
    <scope>NUCLEOTIDE SEQUENCE [LARGE SCALE GENOMIC DNA]</scope>
    <source>
        <strain evidence="9">KOME-1</strain>
    </source>
</reference>
<dbReference type="PANTHER" id="PTHR33908:SF11">
    <property type="entry name" value="MEMBRANE PROTEIN"/>
    <property type="match status" value="1"/>
</dbReference>
<evidence type="ECO:0000256" key="8">
    <source>
        <dbReference type="SAM" id="Phobius"/>
    </source>
</evidence>
<dbReference type="GO" id="GO:0005886">
    <property type="term" value="C:plasma membrane"/>
    <property type="evidence" value="ECO:0007669"/>
    <property type="project" value="UniProtKB-SubCell"/>
</dbReference>